<sequence>MMDVGALDLEMKPPESYQEEDPDLKRLRSDESVVDGEKLGDVDDDDDCDDDDEEKEKLRLKQKEMDAIDAAELADLCQFIDENITVYTNDTYPDDTVDIKERELEELEELEALKVFEKIRNGTLSNNAGYCPVCKKKNYNCDHYHYDKRWKSYSLISCFICRSQGEHWASDCPYLHDKRVHPIWGRRY</sequence>
<dbReference type="AlphaFoldDB" id="A0A2G5CQI1"/>
<accession>A0A2G5CQI1</accession>
<dbReference type="EMBL" id="KZ305058">
    <property type="protein sequence ID" value="PIA33555.1"/>
    <property type="molecule type" value="Genomic_DNA"/>
</dbReference>
<evidence type="ECO:0000313" key="2">
    <source>
        <dbReference type="EMBL" id="PIA33555.1"/>
    </source>
</evidence>
<evidence type="ECO:0008006" key="4">
    <source>
        <dbReference type="Google" id="ProtNLM"/>
    </source>
</evidence>
<feature type="region of interest" description="Disordered" evidence="1">
    <location>
        <begin position="1"/>
        <end position="56"/>
    </location>
</feature>
<feature type="compositionally biased region" description="Basic and acidic residues" evidence="1">
    <location>
        <begin position="23"/>
        <end position="41"/>
    </location>
</feature>
<name>A0A2G5CQI1_AQUCA</name>
<proteinExistence type="predicted"/>
<gene>
    <name evidence="2" type="ORF">AQUCO_04100177v1</name>
</gene>
<keyword evidence="3" id="KW-1185">Reference proteome</keyword>
<feature type="compositionally biased region" description="Acidic residues" evidence="1">
    <location>
        <begin position="42"/>
        <end position="54"/>
    </location>
</feature>
<evidence type="ECO:0000313" key="3">
    <source>
        <dbReference type="Proteomes" id="UP000230069"/>
    </source>
</evidence>
<reference evidence="2 3" key="1">
    <citation type="submission" date="2017-09" db="EMBL/GenBank/DDBJ databases">
        <title>WGS assembly of Aquilegia coerulea Goldsmith.</title>
        <authorList>
            <person name="Hodges S."/>
            <person name="Kramer E."/>
            <person name="Nordborg M."/>
            <person name="Tomkins J."/>
            <person name="Borevitz J."/>
            <person name="Derieg N."/>
            <person name="Yan J."/>
            <person name="Mihaltcheva S."/>
            <person name="Hayes R.D."/>
            <person name="Rokhsar D."/>
        </authorList>
    </citation>
    <scope>NUCLEOTIDE SEQUENCE [LARGE SCALE GENOMIC DNA]</scope>
    <source>
        <strain evidence="3">cv. Goldsmith</strain>
    </source>
</reference>
<dbReference type="InParanoid" id="A0A2G5CQI1"/>
<evidence type="ECO:0000256" key="1">
    <source>
        <dbReference type="SAM" id="MobiDB-lite"/>
    </source>
</evidence>
<organism evidence="2 3">
    <name type="scientific">Aquilegia coerulea</name>
    <name type="common">Rocky mountain columbine</name>
    <dbReference type="NCBI Taxonomy" id="218851"/>
    <lineage>
        <taxon>Eukaryota</taxon>
        <taxon>Viridiplantae</taxon>
        <taxon>Streptophyta</taxon>
        <taxon>Embryophyta</taxon>
        <taxon>Tracheophyta</taxon>
        <taxon>Spermatophyta</taxon>
        <taxon>Magnoliopsida</taxon>
        <taxon>Ranunculales</taxon>
        <taxon>Ranunculaceae</taxon>
        <taxon>Thalictroideae</taxon>
        <taxon>Aquilegia</taxon>
    </lineage>
</organism>
<dbReference type="Proteomes" id="UP000230069">
    <property type="component" value="Unassembled WGS sequence"/>
</dbReference>
<protein>
    <recommendedName>
        <fullName evidence="4">CCHC-type domain-containing protein</fullName>
    </recommendedName>
</protein>